<evidence type="ECO:0008006" key="3">
    <source>
        <dbReference type="Google" id="ProtNLM"/>
    </source>
</evidence>
<dbReference type="AlphaFoldDB" id="A0AAN7Z0Q1"/>
<evidence type="ECO:0000313" key="2">
    <source>
        <dbReference type="Proteomes" id="UP001305414"/>
    </source>
</evidence>
<keyword evidence="2" id="KW-1185">Reference proteome</keyword>
<proteinExistence type="predicted"/>
<evidence type="ECO:0000313" key="1">
    <source>
        <dbReference type="EMBL" id="KAK5625682.1"/>
    </source>
</evidence>
<accession>A0AAN7Z0Q1</accession>
<comment type="caution">
    <text evidence="1">The sequence shown here is derived from an EMBL/GenBank/DDBJ whole genome shotgun (WGS) entry which is preliminary data.</text>
</comment>
<dbReference type="EMBL" id="JAWHQM010000002">
    <property type="protein sequence ID" value="KAK5625682.1"/>
    <property type="molecule type" value="Genomic_DNA"/>
</dbReference>
<reference evidence="1 2" key="1">
    <citation type="submission" date="2023-10" db="EMBL/GenBank/DDBJ databases">
        <title>Draft genome sequence of Xylaria bambusicola isolate GMP-LS, the root and basal stem rot pathogen of sugarcane in Indonesia.</title>
        <authorList>
            <person name="Selvaraj P."/>
            <person name="Muralishankar V."/>
            <person name="Muruganantham S."/>
            <person name="Sp S."/>
            <person name="Haryani S."/>
            <person name="Lau K.J.X."/>
            <person name="Naqvi N.I."/>
        </authorList>
    </citation>
    <scope>NUCLEOTIDE SEQUENCE [LARGE SCALE GENOMIC DNA]</scope>
    <source>
        <strain evidence="1">GMP-LS</strain>
    </source>
</reference>
<protein>
    <recommendedName>
        <fullName evidence="3">F-box domain-containing protein</fullName>
    </recommendedName>
</protein>
<sequence length="265" mass="31094">MARITDLPCEIVVAVYRQLDHIRFLLPCILTCSHLYYSYKAYPRLGVEFLVHQVGHQLLPYSVAAHKVSHSPNPFTRLMILELLRTLTHKPNILIDELSDCPLIALVKIGKTYDQVEKYTNLCEPEAWRLTAQPAIRPRLRLLTKDGRKVFLRAKFCFKRAFYRVRLYAQFFRGPNTRLDQQIGLSYFNYSPSQNQHLTRLCDYLDQHVTRVAEEEKRSPTEFPAGYIDYMLDSWLYDREHVRWAIELQRPLLVPVANPGGVSEW</sequence>
<organism evidence="1 2">
    <name type="scientific">Xylaria bambusicola</name>
    <dbReference type="NCBI Taxonomy" id="326684"/>
    <lineage>
        <taxon>Eukaryota</taxon>
        <taxon>Fungi</taxon>
        <taxon>Dikarya</taxon>
        <taxon>Ascomycota</taxon>
        <taxon>Pezizomycotina</taxon>
        <taxon>Sordariomycetes</taxon>
        <taxon>Xylariomycetidae</taxon>
        <taxon>Xylariales</taxon>
        <taxon>Xylariaceae</taxon>
        <taxon>Xylaria</taxon>
    </lineage>
</organism>
<name>A0AAN7Z0Q1_9PEZI</name>
<gene>
    <name evidence="1" type="ORF">RRF57_001398</name>
</gene>
<dbReference type="Proteomes" id="UP001305414">
    <property type="component" value="Unassembled WGS sequence"/>
</dbReference>